<dbReference type="InterPro" id="IPR027417">
    <property type="entry name" value="P-loop_NTPase"/>
</dbReference>
<sequence>MHPDHPKTSSTTIDALDTALDCTVEALESAKDTIVDALSVPGTGIALDAVIGIMKKVQAAKANCDALKSLREEIASLVNMLERLSKAVDTELPEDEYPAHSVERGRAKEDVFRSTGLAKRVETLASRLEAICADADKLLKRNCFSRVFFSTGDARAIADMKDRIAAARQAFQMENGVMIEDKVTEGFRAIKRMIAMQKAEEEERVLNSIPRADSAHYLSAANAMKARLQEGTRERIFEFLNEWVEAQLQAAGNDAHPVRVLVGEAGTGKSTVASEFAKRLQDQRLLGASFFFTRGLKDLNSPTKFFSTVAWQLAQSQQALRHPVIDAARQHLKTGALQQLERQFEDLLGKPLSSITEPHPPIFVVVDGLDECTEEGPQLVPSLLRLLLSAAVRPGSPLRVFLASRPEPQYIHDVFTTSDVKPHISVTSIQEFRNTVDRDIESLIRARLAEKLTSKEWSDGNPDAISNIVDRSDGLFIYARTAVDFILADLDPTWIQRRYDALLRAKQAHGLVPLDTLYRTVLEGVFPPENRLPQMQEDLHHVLGYLVAVLDGKGISPRTLEKLTGMPTSESVPILNKLRSVVIFEQDNVDSRFRIIHATFREFLGDPARAGDDFYVNAVEAHGRLAEGCVSVMRSFAEDWQGTGTDAQARLILRFLTEDPTLSHFLYACHFRSMHLKHRRVRPQDRDRDSCQSVGADEPPPIAAFESWYEDRSGIDALISANLARLRGSLPAGSRWIDVLFSVHGILSTGLRYFYRIELIEIVSIILDIQAVGTRAVSETAQGQATHTLAALEDEFVPELTNTLELLSGNLNSRNALSKAHLHFHKAIVAAGLTPGHPDEE</sequence>
<dbReference type="AlphaFoldDB" id="A0A371DAZ5"/>
<dbReference type="InterPro" id="IPR007111">
    <property type="entry name" value="NACHT_NTPase"/>
</dbReference>
<dbReference type="Pfam" id="PF24883">
    <property type="entry name" value="NPHP3_N"/>
    <property type="match status" value="1"/>
</dbReference>
<dbReference type="EMBL" id="KZ857404">
    <property type="protein sequence ID" value="RDX49662.1"/>
    <property type="molecule type" value="Genomic_DNA"/>
</dbReference>
<reference evidence="3 4" key="1">
    <citation type="journal article" date="2018" name="Biotechnol. Biofuels">
        <title>Integrative visual omics of the white-rot fungus Polyporus brumalis exposes the biotechnological potential of its oxidative enzymes for delignifying raw plant biomass.</title>
        <authorList>
            <person name="Miyauchi S."/>
            <person name="Rancon A."/>
            <person name="Drula E."/>
            <person name="Hage H."/>
            <person name="Chaduli D."/>
            <person name="Favel A."/>
            <person name="Grisel S."/>
            <person name="Henrissat B."/>
            <person name="Herpoel-Gimbert I."/>
            <person name="Ruiz-Duenas F.J."/>
            <person name="Chevret D."/>
            <person name="Hainaut M."/>
            <person name="Lin J."/>
            <person name="Wang M."/>
            <person name="Pangilinan J."/>
            <person name="Lipzen A."/>
            <person name="Lesage-Meessen L."/>
            <person name="Navarro D."/>
            <person name="Riley R."/>
            <person name="Grigoriev I.V."/>
            <person name="Zhou S."/>
            <person name="Raouche S."/>
            <person name="Rosso M.N."/>
        </authorList>
    </citation>
    <scope>NUCLEOTIDE SEQUENCE [LARGE SCALE GENOMIC DNA]</scope>
    <source>
        <strain evidence="3 4">BRFM 1820</strain>
    </source>
</reference>
<keyword evidence="4" id="KW-1185">Reference proteome</keyword>
<dbReference type="STRING" id="139420.A0A371DAZ5"/>
<dbReference type="InterPro" id="IPR056884">
    <property type="entry name" value="NPHP3-like_N"/>
</dbReference>
<dbReference type="Gene3D" id="3.40.50.300">
    <property type="entry name" value="P-loop containing nucleotide triphosphate hydrolases"/>
    <property type="match status" value="1"/>
</dbReference>
<evidence type="ECO:0000259" key="2">
    <source>
        <dbReference type="PROSITE" id="PS50837"/>
    </source>
</evidence>
<evidence type="ECO:0000313" key="3">
    <source>
        <dbReference type="EMBL" id="RDX49662.1"/>
    </source>
</evidence>
<name>A0A371DAZ5_9APHY</name>
<proteinExistence type="predicted"/>
<dbReference type="CDD" id="cd21037">
    <property type="entry name" value="MLKL_NTD"/>
    <property type="match status" value="1"/>
</dbReference>
<dbReference type="PANTHER" id="PTHR10039">
    <property type="entry name" value="AMELOGENIN"/>
    <property type="match status" value="1"/>
</dbReference>
<accession>A0A371DAZ5</accession>
<protein>
    <recommendedName>
        <fullName evidence="2">NACHT domain-containing protein</fullName>
    </recommendedName>
</protein>
<dbReference type="Proteomes" id="UP000256964">
    <property type="component" value="Unassembled WGS sequence"/>
</dbReference>
<dbReference type="InterPro" id="IPR059179">
    <property type="entry name" value="MLKL-like_MCAfunc"/>
</dbReference>
<keyword evidence="1" id="KW-0677">Repeat</keyword>
<dbReference type="SUPFAM" id="SSF52540">
    <property type="entry name" value="P-loop containing nucleoside triphosphate hydrolases"/>
    <property type="match status" value="1"/>
</dbReference>
<evidence type="ECO:0000313" key="4">
    <source>
        <dbReference type="Proteomes" id="UP000256964"/>
    </source>
</evidence>
<feature type="domain" description="NACHT" evidence="2">
    <location>
        <begin position="257"/>
        <end position="406"/>
    </location>
</feature>
<gene>
    <name evidence="3" type="ORF">OH76DRAFT_1483026</name>
</gene>
<dbReference type="PANTHER" id="PTHR10039:SF17">
    <property type="entry name" value="FUNGAL STAND N-TERMINAL GOODBYE DOMAIN-CONTAINING PROTEIN-RELATED"/>
    <property type="match status" value="1"/>
</dbReference>
<dbReference type="OrthoDB" id="3228837at2759"/>
<evidence type="ECO:0000256" key="1">
    <source>
        <dbReference type="ARBA" id="ARBA00022737"/>
    </source>
</evidence>
<organism evidence="3 4">
    <name type="scientific">Lentinus brumalis</name>
    <dbReference type="NCBI Taxonomy" id="2498619"/>
    <lineage>
        <taxon>Eukaryota</taxon>
        <taxon>Fungi</taxon>
        <taxon>Dikarya</taxon>
        <taxon>Basidiomycota</taxon>
        <taxon>Agaricomycotina</taxon>
        <taxon>Agaricomycetes</taxon>
        <taxon>Polyporales</taxon>
        <taxon>Polyporaceae</taxon>
        <taxon>Lentinus</taxon>
    </lineage>
</organism>
<dbReference type="PROSITE" id="PS50837">
    <property type="entry name" value="NACHT"/>
    <property type="match status" value="1"/>
</dbReference>